<sequence>MSTSTSRIILAAGAVAALALSGCGAVRSLPFAASAGPGEIALYGGRLTVAGAEGYCPDRDASRPGEGFAILAACPLVGGDGPMPATDAFVTVQAGAPGSAGVAGNEPGLATLLTSPEGIALLSASGNPDAVTVTDVERSDGLVAVRFADATTRRPGLAPTEWRAFLDLQGRLTTVSVRGFDRAPLSPSAGAALLRETVAALRAANPGAAGGMDAAAAPQVAVSFSDAGWQE</sequence>
<dbReference type="AlphaFoldDB" id="A0A0D0QGZ5"/>
<keyword evidence="2" id="KW-1185">Reference proteome</keyword>
<dbReference type="PROSITE" id="PS51257">
    <property type="entry name" value="PROKAR_LIPOPROTEIN"/>
    <property type="match status" value="1"/>
</dbReference>
<protein>
    <submittedName>
        <fullName evidence="1">Uncharacterized protein</fullName>
    </submittedName>
</protein>
<dbReference type="OrthoDB" id="7877343at2"/>
<dbReference type="EMBL" id="AONG01000005">
    <property type="protein sequence ID" value="KIQ70303.1"/>
    <property type="molecule type" value="Genomic_DNA"/>
</dbReference>
<dbReference type="eggNOG" id="ENOG5032V55">
    <property type="taxonomic scope" value="Bacteria"/>
</dbReference>
<dbReference type="Proteomes" id="UP000035100">
    <property type="component" value="Unassembled WGS sequence"/>
</dbReference>
<evidence type="ECO:0000313" key="2">
    <source>
        <dbReference type="Proteomes" id="UP000035100"/>
    </source>
</evidence>
<reference evidence="1 2" key="1">
    <citation type="submission" date="2013-01" db="EMBL/GenBank/DDBJ databases">
        <authorList>
            <person name="Fiebig A."/>
            <person name="Goeker M."/>
            <person name="Klenk H.-P.P."/>
        </authorList>
    </citation>
    <scope>NUCLEOTIDE SEQUENCE [LARGE SCALE GENOMIC DNA]</scope>
    <source>
        <strain evidence="1 2">DSM 24838</strain>
    </source>
</reference>
<accession>A0A0D0QGZ5</accession>
<comment type="caution">
    <text evidence="1">The sequence shown here is derived from an EMBL/GenBank/DDBJ whole genome shotgun (WGS) entry which is preliminary data.</text>
</comment>
<dbReference type="InterPro" id="IPR006311">
    <property type="entry name" value="TAT_signal"/>
</dbReference>
<evidence type="ECO:0000313" key="1">
    <source>
        <dbReference type="EMBL" id="KIQ70303.1"/>
    </source>
</evidence>
<organism evidence="1 2">
    <name type="scientific">Wenxinia marina DSM 24838</name>
    <dbReference type="NCBI Taxonomy" id="1123501"/>
    <lineage>
        <taxon>Bacteria</taxon>
        <taxon>Pseudomonadati</taxon>
        <taxon>Pseudomonadota</taxon>
        <taxon>Alphaproteobacteria</taxon>
        <taxon>Rhodobacterales</taxon>
        <taxon>Roseobacteraceae</taxon>
        <taxon>Wenxinia</taxon>
    </lineage>
</organism>
<gene>
    <name evidence="1" type="ORF">Wenmar_00678</name>
</gene>
<dbReference type="RefSeq" id="WP_018304050.1">
    <property type="nucleotide sequence ID" value="NZ_KB902312.1"/>
</dbReference>
<name>A0A0D0QGZ5_9RHOB</name>
<dbReference type="PROSITE" id="PS51318">
    <property type="entry name" value="TAT"/>
    <property type="match status" value="1"/>
</dbReference>
<proteinExistence type="predicted"/>
<dbReference type="STRING" id="1123501.Wenmar_00678"/>